<organism evidence="2 3">
    <name type="scientific">Nannocystis punicea</name>
    <dbReference type="NCBI Taxonomy" id="2995304"/>
    <lineage>
        <taxon>Bacteria</taxon>
        <taxon>Pseudomonadati</taxon>
        <taxon>Myxococcota</taxon>
        <taxon>Polyangia</taxon>
        <taxon>Nannocystales</taxon>
        <taxon>Nannocystaceae</taxon>
        <taxon>Nannocystis</taxon>
    </lineage>
</organism>
<feature type="region of interest" description="Disordered" evidence="1">
    <location>
        <begin position="21"/>
        <end position="96"/>
    </location>
</feature>
<evidence type="ECO:0000313" key="3">
    <source>
        <dbReference type="Proteomes" id="UP001164459"/>
    </source>
</evidence>
<protein>
    <submittedName>
        <fullName evidence="2">DUF2891 family protein</fullName>
    </submittedName>
</protein>
<name>A0ABY7H6S8_9BACT</name>
<accession>A0ABY7H6S8</accession>
<dbReference type="PROSITE" id="PS51257">
    <property type="entry name" value="PROKAR_LIPOPROTEIN"/>
    <property type="match status" value="1"/>
</dbReference>
<dbReference type="InterPro" id="IPR021365">
    <property type="entry name" value="DUF2891"/>
</dbReference>
<gene>
    <name evidence="2" type="ORF">O0S08_02360</name>
</gene>
<keyword evidence="3" id="KW-1185">Reference proteome</keyword>
<evidence type="ECO:0000313" key="2">
    <source>
        <dbReference type="EMBL" id="WAS94980.1"/>
    </source>
</evidence>
<dbReference type="Proteomes" id="UP001164459">
    <property type="component" value="Chromosome"/>
</dbReference>
<feature type="compositionally biased region" description="Low complexity" evidence="1">
    <location>
        <begin position="26"/>
        <end position="96"/>
    </location>
</feature>
<evidence type="ECO:0000256" key="1">
    <source>
        <dbReference type="SAM" id="MobiDB-lite"/>
    </source>
</evidence>
<dbReference type="EMBL" id="CP114040">
    <property type="protein sequence ID" value="WAS94980.1"/>
    <property type="molecule type" value="Genomic_DNA"/>
</dbReference>
<sequence length="408" mass="44171">MRILERLFLISAFALSACGDDGGTSAGDTSGASATDTSTTDASTTDASTTDASTTDASTTDASTTTGTGEPTTTVAPTSTSTSTTTGDGTSTTGDGVWEDFEAQRASLLETLAPPIVSCIAKVDTDHPVWNGCIDWHSSVHATYALHIIHEHTGDASYLEAAEAKMTPAGLEAELDNVKAVAYPQEIPYGYAWFLTLARARERITGATDLVPLATEISTQLRDYVLDRTPAQFEAGMLRDDYLNLSWAILNLWQWGQFTGDAALAAEMEELLLPPAVVEQFDALCPFAQEEADADDFFPPCLHRALALATMWPQREATAWLDSWLPADPVLTPIAMPAAAHISGLNFSRAWGLYAGYRATGDTALRDLYLDHLLTHIDHPEYWAEDYYNYSHWVAQFGVHAIALTYEP</sequence>
<reference evidence="2" key="1">
    <citation type="submission" date="2022-11" db="EMBL/GenBank/DDBJ databases">
        <title>Minimal conservation of predation-associated metabolite biosynthetic gene clusters underscores biosynthetic potential of Myxococcota including descriptions for ten novel species: Archangium lansinium sp. nov., Myxococcus landrumus sp. nov., Nannocystis bai.</title>
        <authorList>
            <person name="Ahearne A."/>
            <person name="Stevens C."/>
            <person name="Dowd S."/>
        </authorList>
    </citation>
    <scope>NUCLEOTIDE SEQUENCE</scope>
    <source>
        <strain evidence="2">Fl3</strain>
    </source>
</reference>
<proteinExistence type="predicted"/>
<dbReference type="Pfam" id="PF11199">
    <property type="entry name" value="DUF2891"/>
    <property type="match status" value="1"/>
</dbReference>
<dbReference type="RefSeq" id="WP_269037314.1">
    <property type="nucleotide sequence ID" value="NZ_CP114040.1"/>
</dbReference>